<evidence type="ECO:0000256" key="7">
    <source>
        <dbReference type="ARBA" id="ARBA00023133"/>
    </source>
</evidence>
<dbReference type="InterPro" id="IPR044878">
    <property type="entry name" value="UbiA_sf"/>
</dbReference>
<evidence type="ECO:0000256" key="9">
    <source>
        <dbReference type="ARBA" id="ARBA00030253"/>
    </source>
</evidence>
<accession>A0A1I8HZ62</accession>
<dbReference type="PANTHER" id="PTHR43448">
    <property type="entry name" value="PROTOHEME IX FARNESYLTRANSFERASE, MITOCHONDRIAL"/>
    <property type="match status" value="1"/>
</dbReference>
<evidence type="ECO:0000256" key="4">
    <source>
        <dbReference type="ARBA" id="ARBA00022679"/>
    </source>
</evidence>
<feature type="transmembrane region" description="Helical" evidence="11">
    <location>
        <begin position="369"/>
        <end position="386"/>
    </location>
</feature>
<evidence type="ECO:0000256" key="2">
    <source>
        <dbReference type="ARBA" id="ARBA00005985"/>
    </source>
</evidence>
<dbReference type="WBParaSite" id="maker-uti_cns_0008915-snap-gene-0.6-mRNA-1">
    <property type="protein sequence ID" value="maker-uti_cns_0008915-snap-gene-0.6-mRNA-1"/>
    <property type="gene ID" value="maker-uti_cns_0008915-snap-gene-0.6"/>
</dbReference>
<dbReference type="GO" id="GO:0006784">
    <property type="term" value="P:heme A biosynthetic process"/>
    <property type="evidence" value="ECO:0007669"/>
    <property type="project" value="TreeGrafter"/>
</dbReference>
<evidence type="ECO:0000256" key="1">
    <source>
        <dbReference type="ARBA" id="ARBA00004141"/>
    </source>
</evidence>
<keyword evidence="7" id="KW-0350">Heme biosynthesis</keyword>
<evidence type="ECO:0000256" key="5">
    <source>
        <dbReference type="ARBA" id="ARBA00022692"/>
    </source>
</evidence>
<evidence type="ECO:0000256" key="11">
    <source>
        <dbReference type="SAM" id="Phobius"/>
    </source>
</evidence>
<organism evidence="13 14">
    <name type="scientific">Macrostomum lignano</name>
    <dbReference type="NCBI Taxonomy" id="282301"/>
    <lineage>
        <taxon>Eukaryota</taxon>
        <taxon>Metazoa</taxon>
        <taxon>Spiralia</taxon>
        <taxon>Lophotrochozoa</taxon>
        <taxon>Platyhelminthes</taxon>
        <taxon>Rhabditophora</taxon>
        <taxon>Macrostomorpha</taxon>
        <taxon>Macrostomida</taxon>
        <taxon>Macrostomidae</taxon>
        <taxon>Macrostomum</taxon>
    </lineage>
</organism>
<dbReference type="InterPro" id="IPR030470">
    <property type="entry name" value="UbiA_prenylTrfase_CS"/>
</dbReference>
<dbReference type="InterPro" id="IPR006369">
    <property type="entry name" value="Protohaem_IX_farnesylTrfase"/>
</dbReference>
<feature type="region of interest" description="Disordered" evidence="10">
    <location>
        <begin position="394"/>
        <end position="416"/>
    </location>
</feature>
<dbReference type="Gene3D" id="1.10.357.140">
    <property type="entry name" value="UbiA prenyltransferase"/>
    <property type="match status" value="1"/>
</dbReference>
<comment type="subcellular location">
    <subcellularLocation>
        <location evidence="1">Membrane</location>
        <topology evidence="1">Multi-pass membrane protein</topology>
    </subcellularLocation>
</comment>
<feature type="region of interest" description="Disordered" evidence="10">
    <location>
        <begin position="43"/>
        <end position="74"/>
    </location>
</feature>
<dbReference type="HAMAP" id="MF_00154">
    <property type="entry name" value="CyoE_CtaB"/>
    <property type="match status" value="1"/>
</dbReference>
<feature type="chain" id="PRO_5009320571" description="Protoheme IX farnesyltransferase, mitochondrial" evidence="12">
    <location>
        <begin position="21"/>
        <end position="416"/>
    </location>
</feature>
<keyword evidence="4" id="KW-0808">Transferase</keyword>
<dbReference type="AlphaFoldDB" id="A0A1I8HZ62"/>
<dbReference type="Proteomes" id="UP000095280">
    <property type="component" value="Unplaced"/>
</dbReference>
<evidence type="ECO:0000256" key="8">
    <source>
        <dbReference type="ARBA" id="ARBA00023136"/>
    </source>
</evidence>
<dbReference type="GO" id="GO:0008495">
    <property type="term" value="F:protoheme IX farnesyltransferase activity"/>
    <property type="evidence" value="ECO:0007669"/>
    <property type="project" value="InterPro"/>
</dbReference>
<keyword evidence="12" id="KW-0732">Signal</keyword>
<reference evidence="14" key="1">
    <citation type="submission" date="2016-11" db="UniProtKB">
        <authorList>
            <consortium name="WormBaseParasite"/>
        </authorList>
    </citation>
    <scope>IDENTIFICATION</scope>
</reference>
<proteinExistence type="inferred from homology"/>
<feature type="compositionally biased region" description="Basic and acidic residues" evidence="10">
    <location>
        <begin position="394"/>
        <end position="407"/>
    </location>
</feature>
<dbReference type="InterPro" id="IPR000537">
    <property type="entry name" value="UbiA_prenyltransferase"/>
</dbReference>
<dbReference type="GO" id="GO:0016020">
    <property type="term" value="C:membrane"/>
    <property type="evidence" value="ECO:0007669"/>
    <property type="project" value="UniProtKB-SubCell"/>
</dbReference>
<evidence type="ECO:0000256" key="6">
    <source>
        <dbReference type="ARBA" id="ARBA00022989"/>
    </source>
</evidence>
<dbReference type="CDD" id="cd13957">
    <property type="entry name" value="PT_UbiA_Cox10"/>
    <property type="match status" value="1"/>
</dbReference>
<sequence>MISRLRPLALAQLAVGGGVAVSGAAPARCLLCCRSVRLLSTARPKAEPAPASSPEPIQRPKSRPPLAAPSATAGRAAPFPLSDPAAGLTDQAQRQPLKHQWLPVDRDLASPGAYLALAKSRLTLLVVATAAAGYAMAPGPVDPLTLAACLAGTAAVSASANSVNQLLEMPYDAQMSRTRARPLVTGRVSPATAASFAAVSGIGGVALLASLASPVSAGIAAANHLLYCAAYTPAKRRTVTNTAIGAVVGALPPLIGWSSATGGSLDVGALLLGLLMFHWQFPHFHALSWSLRDDYSRAGYCMASVLQPARCRRSAMANSIMFSAVCYCLPLSGVTSWFFLVDILPFNLALLYFAAAFYWRGDSNSGRRLFKFTLVNLPIVFVLMLISRTPDSERERAKQDSARDSGQHHQFGFWRF</sequence>
<keyword evidence="5 11" id="KW-0812">Transmembrane</keyword>
<keyword evidence="8 11" id="KW-0472">Membrane</keyword>
<evidence type="ECO:0000256" key="10">
    <source>
        <dbReference type="SAM" id="MobiDB-lite"/>
    </source>
</evidence>
<dbReference type="NCBIfam" id="TIGR01473">
    <property type="entry name" value="cyoE_ctaB"/>
    <property type="match status" value="1"/>
</dbReference>
<evidence type="ECO:0000313" key="14">
    <source>
        <dbReference type="WBParaSite" id="maker-uti_cns_0008915-snap-gene-0.6-mRNA-1"/>
    </source>
</evidence>
<dbReference type="FunFam" id="1.10.357.140:FF:000006">
    <property type="entry name" value="Protoheme IX farnesyltransferase, mitochondrial"/>
    <property type="match status" value="1"/>
</dbReference>
<feature type="transmembrane region" description="Helical" evidence="11">
    <location>
        <begin position="337"/>
        <end position="357"/>
    </location>
</feature>
<evidence type="ECO:0000256" key="3">
    <source>
        <dbReference type="ARBA" id="ARBA00016335"/>
    </source>
</evidence>
<feature type="signal peptide" evidence="12">
    <location>
        <begin position="1"/>
        <end position="20"/>
    </location>
</feature>
<protein>
    <recommendedName>
        <fullName evidence="3">Protoheme IX farnesyltransferase, mitochondrial</fullName>
    </recommendedName>
    <alternativeName>
        <fullName evidence="9">Heme O synthase</fullName>
    </alternativeName>
</protein>
<dbReference type="PROSITE" id="PS00943">
    <property type="entry name" value="UBIA"/>
    <property type="match status" value="1"/>
</dbReference>
<keyword evidence="13" id="KW-1185">Reference proteome</keyword>
<name>A0A1I8HZ62_9PLAT</name>
<evidence type="ECO:0000256" key="12">
    <source>
        <dbReference type="SAM" id="SignalP"/>
    </source>
</evidence>
<evidence type="ECO:0000313" key="13">
    <source>
        <dbReference type="Proteomes" id="UP000095280"/>
    </source>
</evidence>
<dbReference type="Pfam" id="PF01040">
    <property type="entry name" value="UbiA"/>
    <property type="match status" value="1"/>
</dbReference>
<dbReference type="PANTHER" id="PTHR43448:SF2">
    <property type="entry name" value="PROTOHEME IX FARNESYLTRANSFERASE, MITOCHONDRIAL"/>
    <property type="match status" value="1"/>
</dbReference>
<dbReference type="GO" id="GO:0005739">
    <property type="term" value="C:mitochondrion"/>
    <property type="evidence" value="ECO:0007669"/>
    <property type="project" value="TreeGrafter"/>
</dbReference>
<comment type="similarity">
    <text evidence="2">Belongs to the UbiA prenyltransferase family.</text>
</comment>
<keyword evidence="6 11" id="KW-1133">Transmembrane helix</keyword>